<protein>
    <submittedName>
        <fullName evidence="2">DNA replication protein O</fullName>
    </submittedName>
</protein>
<dbReference type="EMBL" id="MH443101">
    <property type="protein sequence ID" value="AXH43576.1"/>
    <property type="molecule type" value="Genomic_DNA"/>
</dbReference>
<feature type="region of interest" description="Disordered" evidence="1">
    <location>
        <begin position="1"/>
        <end position="23"/>
    </location>
</feature>
<evidence type="ECO:0000313" key="2">
    <source>
        <dbReference type="EMBL" id="AXH43576.1"/>
    </source>
</evidence>
<keyword evidence="3" id="KW-1185">Reference proteome</keyword>
<feature type="compositionally biased region" description="Polar residues" evidence="1">
    <location>
        <begin position="166"/>
        <end position="181"/>
    </location>
</feature>
<organism evidence="2 3">
    <name type="scientific">Erwinia phage vB_EhrS_59</name>
    <dbReference type="NCBI Taxonomy" id="2283025"/>
    <lineage>
        <taxon>Viruses</taxon>
        <taxon>Duplodnaviria</taxon>
        <taxon>Heunggongvirae</taxon>
        <taxon>Uroviricota</taxon>
        <taxon>Caudoviricetes</taxon>
        <taxon>Feofaniavirus</taxon>
        <taxon>Feofaniavirus Eho59</taxon>
    </lineage>
</organism>
<accession>A0A4Y1NSF4</accession>
<name>A0A4Y1NSF4_9CAUD</name>
<dbReference type="Proteomes" id="UP000310697">
    <property type="component" value="Segment"/>
</dbReference>
<sequence length="316" mass="35507">MNLAYSNVRPIRPDKQATDRPEATGKGFALLHRKIMELPFYRTDSDAVHLWIHFILSANHAPGPVATEFGELLCRRGEFITGRHTLAQETGIDPNRIKYLLLKFEKLGMISKESNKKFSKILVTKYDDYQQKVVPTDCHQSANAIPLTARDGGEVVPTDCHQSATNNITSNTNVLDSSQRISPPAVQQEKPQRPEAAIQSSKGDKWGTADDLKAAEWMFDVVKAIEPSARKPAFAGWANDIRLMREKDGRDHRDMCSLFRWASQDSFWCGNVLCPAKLREKWSQLAIKRDKAKSGTGTGKPVLDFNNTDWAEGLQL</sequence>
<evidence type="ECO:0000313" key="3">
    <source>
        <dbReference type="Proteomes" id="UP000310697"/>
    </source>
</evidence>
<feature type="compositionally biased region" description="Basic and acidic residues" evidence="1">
    <location>
        <begin position="11"/>
        <end position="23"/>
    </location>
</feature>
<proteinExistence type="predicted"/>
<feature type="region of interest" description="Disordered" evidence="1">
    <location>
        <begin position="166"/>
        <end position="207"/>
    </location>
</feature>
<reference evidence="2 3" key="1">
    <citation type="journal article" date="2019" name="J. Basic Microbiol.">
        <title>Complete genome sequence analysis of temperate Erwinia bacteriophages 49 and 59.</title>
        <authorList>
            <person name="Zlatohurska M."/>
            <person name="Gorb T."/>
            <person name="Romaniuk L."/>
            <person name="Korol N."/>
            <person name="Faidiuk Y."/>
            <person name="Kropinski A.M."/>
            <person name="Kushkina A."/>
            <person name="Tovkach F."/>
        </authorList>
    </citation>
    <scope>NUCLEOTIDE SEQUENCE [LARGE SCALE GENOMIC DNA]</scope>
</reference>
<evidence type="ECO:0000256" key="1">
    <source>
        <dbReference type="SAM" id="MobiDB-lite"/>
    </source>
</evidence>
<gene>
    <name evidence="2" type="ORF">MZUP2_580</name>
</gene>